<gene>
    <name evidence="1" type="ORF">DPEC_G00206270</name>
</gene>
<reference evidence="1" key="1">
    <citation type="submission" date="2021-05" db="EMBL/GenBank/DDBJ databases">
        <authorList>
            <person name="Pan Q."/>
            <person name="Jouanno E."/>
            <person name="Zahm M."/>
            <person name="Klopp C."/>
            <person name="Cabau C."/>
            <person name="Louis A."/>
            <person name="Berthelot C."/>
            <person name="Parey E."/>
            <person name="Roest Crollius H."/>
            <person name="Montfort J."/>
            <person name="Robinson-Rechavi M."/>
            <person name="Bouchez O."/>
            <person name="Lampietro C."/>
            <person name="Lopez Roques C."/>
            <person name="Donnadieu C."/>
            <person name="Postlethwait J."/>
            <person name="Bobe J."/>
            <person name="Dillon D."/>
            <person name="Chandos A."/>
            <person name="von Hippel F."/>
            <person name="Guiguen Y."/>
        </authorList>
    </citation>
    <scope>NUCLEOTIDE SEQUENCE</scope>
    <source>
        <strain evidence="1">YG-Jan2019</strain>
    </source>
</reference>
<sequence length="73" mass="8257">MPKKLHFPECTSRSKLAACHVSGIETNWEHLKRLGGAQSLRTNKLQREDLQVHSKIHSEDANGLQPNWNLIGT</sequence>
<protein>
    <submittedName>
        <fullName evidence="1">Uncharacterized protein</fullName>
    </submittedName>
</protein>
<accession>A0ACC2G4J1</accession>
<keyword evidence="2" id="KW-1185">Reference proteome</keyword>
<proteinExistence type="predicted"/>
<comment type="caution">
    <text evidence="1">The sequence shown here is derived from an EMBL/GenBank/DDBJ whole genome shotgun (WGS) entry which is preliminary data.</text>
</comment>
<dbReference type="EMBL" id="CM055744">
    <property type="protein sequence ID" value="KAJ7998569.1"/>
    <property type="molecule type" value="Genomic_DNA"/>
</dbReference>
<evidence type="ECO:0000313" key="2">
    <source>
        <dbReference type="Proteomes" id="UP001157502"/>
    </source>
</evidence>
<name>A0ACC2G4J1_DALPE</name>
<evidence type="ECO:0000313" key="1">
    <source>
        <dbReference type="EMBL" id="KAJ7998569.1"/>
    </source>
</evidence>
<dbReference type="Proteomes" id="UP001157502">
    <property type="component" value="Chromosome 17"/>
</dbReference>
<organism evidence="1 2">
    <name type="scientific">Dallia pectoralis</name>
    <name type="common">Alaska blackfish</name>
    <dbReference type="NCBI Taxonomy" id="75939"/>
    <lineage>
        <taxon>Eukaryota</taxon>
        <taxon>Metazoa</taxon>
        <taxon>Chordata</taxon>
        <taxon>Craniata</taxon>
        <taxon>Vertebrata</taxon>
        <taxon>Euteleostomi</taxon>
        <taxon>Actinopterygii</taxon>
        <taxon>Neopterygii</taxon>
        <taxon>Teleostei</taxon>
        <taxon>Protacanthopterygii</taxon>
        <taxon>Esociformes</taxon>
        <taxon>Umbridae</taxon>
        <taxon>Dallia</taxon>
    </lineage>
</organism>